<accession>A0A9K3J8U1</accession>
<reference evidence="1" key="2">
    <citation type="submission" date="2020-06" db="EMBL/GenBank/DDBJ databases">
        <title>Helianthus annuus Genome sequencing and assembly Release 2.</title>
        <authorList>
            <person name="Gouzy J."/>
            <person name="Langlade N."/>
            <person name="Munos S."/>
        </authorList>
    </citation>
    <scope>NUCLEOTIDE SEQUENCE</scope>
    <source>
        <tissue evidence="1">Leaves</tissue>
    </source>
</reference>
<dbReference type="EMBL" id="MNCJ02000319">
    <property type="protein sequence ID" value="KAF5809905.1"/>
    <property type="molecule type" value="Genomic_DNA"/>
</dbReference>
<evidence type="ECO:0000313" key="1">
    <source>
        <dbReference type="EMBL" id="KAF5809905.1"/>
    </source>
</evidence>
<evidence type="ECO:0000313" key="2">
    <source>
        <dbReference type="Proteomes" id="UP000215914"/>
    </source>
</evidence>
<dbReference type="AlphaFoldDB" id="A0A9K3J8U1"/>
<gene>
    <name evidence="1" type="ORF">HanXRQr2_Chr04g0162951</name>
</gene>
<protein>
    <submittedName>
        <fullName evidence="1">Uncharacterized protein</fullName>
    </submittedName>
</protein>
<organism evidence="1 2">
    <name type="scientific">Helianthus annuus</name>
    <name type="common">Common sunflower</name>
    <dbReference type="NCBI Taxonomy" id="4232"/>
    <lineage>
        <taxon>Eukaryota</taxon>
        <taxon>Viridiplantae</taxon>
        <taxon>Streptophyta</taxon>
        <taxon>Embryophyta</taxon>
        <taxon>Tracheophyta</taxon>
        <taxon>Spermatophyta</taxon>
        <taxon>Magnoliopsida</taxon>
        <taxon>eudicotyledons</taxon>
        <taxon>Gunneridae</taxon>
        <taxon>Pentapetalae</taxon>
        <taxon>asterids</taxon>
        <taxon>campanulids</taxon>
        <taxon>Asterales</taxon>
        <taxon>Asteraceae</taxon>
        <taxon>Asteroideae</taxon>
        <taxon>Heliantheae alliance</taxon>
        <taxon>Heliantheae</taxon>
        <taxon>Helianthus</taxon>
    </lineage>
</organism>
<dbReference type="Gramene" id="mRNA:HanXRQr2_Chr04g0162951">
    <property type="protein sequence ID" value="mRNA:HanXRQr2_Chr04g0162951"/>
    <property type="gene ID" value="HanXRQr2_Chr04g0162951"/>
</dbReference>
<proteinExistence type="predicted"/>
<name>A0A9K3J8U1_HELAN</name>
<comment type="caution">
    <text evidence="1">The sequence shown here is derived from an EMBL/GenBank/DDBJ whole genome shotgun (WGS) entry which is preliminary data.</text>
</comment>
<keyword evidence="2" id="KW-1185">Reference proteome</keyword>
<reference evidence="1" key="1">
    <citation type="journal article" date="2017" name="Nature">
        <title>The sunflower genome provides insights into oil metabolism, flowering and Asterid evolution.</title>
        <authorList>
            <person name="Badouin H."/>
            <person name="Gouzy J."/>
            <person name="Grassa C.J."/>
            <person name="Murat F."/>
            <person name="Staton S.E."/>
            <person name="Cottret L."/>
            <person name="Lelandais-Briere C."/>
            <person name="Owens G.L."/>
            <person name="Carrere S."/>
            <person name="Mayjonade B."/>
            <person name="Legrand L."/>
            <person name="Gill N."/>
            <person name="Kane N.C."/>
            <person name="Bowers J.E."/>
            <person name="Hubner S."/>
            <person name="Bellec A."/>
            <person name="Berard A."/>
            <person name="Berges H."/>
            <person name="Blanchet N."/>
            <person name="Boniface M.C."/>
            <person name="Brunel D."/>
            <person name="Catrice O."/>
            <person name="Chaidir N."/>
            <person name="Claudel C."/>
            <person name="Donnadieu C."/>
            <person name="Faraut T."/>
            <person name="Fievet G."/>
            <person name="Helmstetter N."/>
            <person name="King M."/>
            <person name="Knapp S.J."/>
            <person name="Lai Z."/>
            <person name="Le Paslier M.C."/>
            <person name="Lippi Y."/>
            <person name="Lorenzon L."/>
            <person name="Mandel J.R."/>
            <person name="Marage G."/>
            <person name="Marchand G."/>
            <person name="Marquand E."/>
            <person name="Bret-Mestries E."/>
            <person name="Morien E."/>
            <person name="Nambeesan S."/>
            <person name="Nguyen T."/>
            <person name="Pegot-Espagnet P."/>
            <person name="Pouilly N."/>
            <person name="Raftis F."/>
            <person name="Sallet E."/>
            <person name="Schiex T."/>
            <person name="Thomas J."/>
            <person name="Vandecasteele C."/>
            <person name="Vares D."/>
            <person name="Vear F."/>
            <person name="Vautrin S."/>
            <person name="Crespi M."/>
            <person name="Mangin B."/>
            <person name="Burke J.M."/>
            <person name="Salse J."/>
            <person name="Munos S."/>
            <person name="Vincourt P."/>
            <person name="Rieseberg L.H."/>
            <person name="Langlade N.B."/>
        </authorList>
    </citation>
    <scope>NUCLEOTIDE SEQUENCE</scope>
    <source>
        <tissue evidence="1">Leaves</tissue>
    </source>
</reference>
<dbReference type="Proteomes" id="UP000215914">
    <property type="component" value="Unassembled WGS sequence"/>
</dbReference>
<sequence length="51" mass="5667">MLLSAADDNRCQIVKNDGLGANEAKRSNKEMISQLDRVVYQGPNKNCSHFS</sequence>